<evidence type="ECO:0000313" key="6">
    <source>
        <dbReference type="Proteomes" id="UP000187261"/>
    </source>
</evidence>
<dbReference type="InterPro" id="IPR029044">
    <property type="entry name" value="Nucleotide-diphossugar_trans"/>
</dbReference>
<dbReference type="OrthoDB" id="8936324at2"/>
<evidence type="ECO:0000256" key="2">
    <source>
        <dbReference type="ARBA" id="ARBA00022676"/>
    </source>
</evidence>
<name>A0A1U7PT48_9FLAO</name>
<organism evidence="5 6">
    <name type="scientific">Epilithonimonas bovis DSM 19482</name>
    <dbReference type="NCBI Taxonomy" id="1121284"/>
    <lineage>
        <taxon>Bacteria</taxon>
        <taxon>Pseudomonadati</taxon>
        <taxon>Bacteroidota</taxon>
        <taxon>Flavobacteriia</taxon>
        <taxon>Flavobacteriales</taxon>
        <taxon>Weeksellaceae</taxon>
        <taxon>Chryseobacterium group</taxon>
        <taxon>Epilithonimonas</taxon>
    </lineage>
</organism>
<reference evidence="6" key="1">
    <citation type="submission" date="2016-10" db="EMBL/GenBank/DDBJ databases">
        <authorList>
            <person name="Varghese N."/>
            <person name="Submissions S."/>
        </authorList>
    </citation>
    <scope>NUCLEOTIDE SEQUENCE [LARGE SCALE GENOMIC DNA]</scope>
    <source>
        <strain evidence="6">DSM 19482</strain>
    </source>
</reference>
<keyword evidence="6" id="KW-1185">Reference proteome</keyword>
<keyword evidence="2" id="KW-0328">Glycosyltransferase</keyword>
<evidence type="ECO:0000256" key="1">
    <source>
        <dbReference type="ARBA" id="ARBA00006739"/>
    </source>
</evidence>
<evidence type="ECO:0000256" key="3">
    <source>
        <dbReference type="ARBA" id="ARBA00022679"/>
    </source>
</evidence>
<dbReference type="RefSeq" id="WP_076781959.1">
    <property type="nucleotide sequence ID" value="NZ_FTPU01000004.1"/>
</dbReference>
<dbReference type="InterPro" id="IPR001173">
    <property type="entry name" value="Glyco_trans_2-like"/>
</dbReference>
<keyword evidence="3 5" id="KW-0808">Transferase</keyword>
<evidence type="ECO:0000313" key="5">
    <source>
        <dbReference type="EMBL" id="SIT95877.1"/>
    </source>
</evidence>
<dbReference type="PANTHER" id="PTHR43179">
    <property type="entry name" value="RHAMNOSYLTRANSFERASE WBBL"/>
    <property type="match status" value="1"/>
</dbReference>
<dbReference type="EMBL" id="FTPU01000004">
    <property type="protein sequence ID" value="SIT95877.1"/>
    <property type="molecule type" value="Genomic_DNA"/>
</dbReference>
<gene>
    <name evidence="5" type="ORF">SAMN05660493_00544</name>
</gene>
<dbReference type="STRING" id="1121284.SAMN05660493_00544"/>
<dbReference type="AlphaFoldDB" id="A0A1U7PT48"/>
<evidence type="ECO:0000259" key="4">
    <source>
        <dbReference type="Pfam" id="PF00535"/>
    </source>
</evidence>
<protein>
    <submittedName>
        <fullName evidence="5">Glycosyl transferase family 2</fullName>
    </submittedName>
</protein>
<dbReference type="Pfam" id="PF00535">
    <property type="entry name" value="Glycos_transf_2"/>
    <property type="match status" value="1"/>
</dbReference>
<accession>A0A1U7PT48</accession>
<feature type="domain" description="Glycosyltransferase 2-like" evidence="4">
    <location>
        <begin position="22"/>
        <end position="132"/>
    </location>
</feature>
<dbReference type="SUPFAM" id="SSF53448">
    <property type="entry name" value="Nucleotide-diphospho-sugar transferases"/>
    <property type="match status" value="1"/>
</dbReference>
<comment type="similarity">
    <text evidence="1">Belongs to the glycosyltransferase 2 family.</text>
</comment>
<proteinExistence type="inferred from homology"/>
<dbReference type="PANTHER" id="PTHR43179:SF12">
    <property type="entry name" value="GALACTOFURANOSYLTRANSFERASE GLFT2"/>
    <property type="match status" value="1"/>
</dbReference>
<dbReference type="GO" id="GO:0016757">
    <property type="term" value="F:glycosyltransferase activity"/>
    <property type="evidence" value="ECO:0007669"/>
    <property type="project" value="UniProtKB-KW"/>
</dbReference>
<sequence>MENNIFLLIGLKNNIEYTKFFYQHTRELYPDVEIVFVSYGSIDGTNIWLDNLEDSNVKYFYSEDNKTLSDTYNKATSIATKKYVCFLHNDMVLGKDFLENLSKSLDSDNIFCYKVVEPPIFDDDNRDWKIIKDFGDDFKTFKFSDFYQYEKEYLDGVVELKKITVHTLFFLSVQRETLLKIGGLDPPFSPMFCEDDDLILRLRLSGEKIFLCANAITYHFVSKTSRFSEEFSNKSLSIEKKSQRNFVRKWGFDCFIVPRINIVEGITDSDIRNWNWNVNEKDYVNFPDYQNRIFKLGKNIRWQNKIQEVLINFKKVKKLPSDNEDYCLFHIKNIDKQRNQNAFYDTL</sequence>
<dbReference type="Gene3D" id="3.90.550.10">
    <property type="entry name" value="Spore Coat Polysaccharide Biosynthesis Protein SpsA, Chain A"/>
    <property type="match status" value="1"/>
</dbReference>
<dbReference type="Proteomes" id="UP000187261">
    <property type="component" value="Unassembled WGS sequence"/>
</dbReference>